<evidence type="ECO:0000313" key="2">
    <source>
        <dbReference type="EMBL" id="KAK7471802.1"/>
    </source>
</evidence>
<feature type="region of interest" description="Disordered" evidence="1">
    <location>
        <begin position="1"/>
        <end position="67"/>
    </location>
</feature>
<dbReference type="Gene3D" id="1.10.472.10">
    <property type="entry name" value="Cyclin-like"/>
    <property type="match status" value="1"/>
</dbReference>
<feature type="non-terminal residue" evidence="2">
    <location>
        <position position="328"/>
    </location>
</feature>
<dbReference type="EMBL" id="JACVVK020000477">
    <property type="protein sequence ID" value="KAK7471802.1"/>
    <property type="molecule type" value="Genomic_DNA"/>
</dbReference>
<feature type="compositionally biased region" description="Polar residues" evidence="1">
    <location>
        <begin position="1"/>
        <end position="13"/>
    </location>
</feature>
<dbReference type="SUPFAM" id="SSF47954">
    <property type="entry name" value="Cyclin-like"/>
    <property type="match status" value="1"/>
</dbReference>
<accession>A0ABD0JE46</accession>
<keyword evidence="3" id="KW-1185">Reference proteome</keyword>
<feature type="compositionally biased region" description="Basic and acidic residues" evidence="1">
    <location>
        <begin position="14"/>
        <end position="67"/>
    </location>
</feature>
<evidence type="ECO:0000313" key="3">
    <source>
        <dbReference type="Proteomes" id="UP001519460"/>
    </source>
</evidence>
<protein>
    <submittedName>
        <fullName evidence="2">Uncharacterized protein</fullName>
    </submittedName>
</protein>
<comment type="caution">
    <text evidence="2">The sequence shown here is derived from an EMBL/GenBank/DDBJ whole genome shotgun (WGS) entry which is preliminary data.</text>
</comment>
<name>A0ABD0JE46_9CAEN</name>
<dbReference type="Proteomes" id="UP001519460">
    <property type="component" value="Unassembled WGS sequence"/>
</dbReference>
<dbReference type="AlphaFoldDB" id="A0ABD0JE46"/>
<sequence>MNVRQVSEMNVRQVSEESARQVPVSKEDVRQVSEEGVRQVSEEDVRHGNEEGVRQVSEESLRQVSEEDVRHVSEERVRQVREESETGEWGKCETGERGEYEVSSVSVSIIHYSYYVDRYVTEVLMCGSSQEEVQKCIYQLRRTFTESSGHYFIYQLRQSIWHYFLSADRYVDREYLSLFSLSPETYIDGQRVSVTIFCQLIGIKHIVKAAEPVPREQAHLIQKKMERCRNQENNPESEVYKTKMADLFDDEEETRSQKRARRDEEQIVTYFLTVAEERLLVRQYEFVLKEFWNKFQPPAPKCILGTSLAFFKRFWVNNSVMDYHPKDI</sequence>
<proteinExistence type="predicted"/>
<reference evidence="2 3" key="1">
    <citation type="journal article" date="2023" name="Sci. Data">
        <title>Genome assembly of the Korean intertidal mud-creeper Batillaria attramentaria.</title>
        <authorList>
            <person name="Patra A.K."/>
            <person name="Ho P.T."/>
            <person name="Jun S."/>
            <person name="Lee S.J."/>
            <person name="Kim Y."/>
            <person name="Won Y.J."/>
        </authorList>
    </citation>
    <scope>NUCLEOTIDE SEQUENCE [LARGE SCALE GENOMIC DNA]</scope>
    <source>
        <strain evidence="2">Wonlab-2016</strain>
    </source>
</reference>
<dbReference type="InterPro" id="IPR036915">
    <property type="entry name" value="Cyclin-like_sf"/>
</dbReference>
<evidence type="ECO:0000256" key="1">
    <source>
        <dbReference type="SAM" id="MobiDB-lite"/>
    </source>
</evidence>
<organism evidence="2 3">
    <name type="scientific">Batillaria attramentaria</name>
    <dbReference type="NCBI Taxonomy" id="370345"/>
    <lineage>
        <taxon>Eukaryota</taxon>
        <taxon>Metazoa</taxon>
        <taxon>Spiralia</taxon>
        <taxon>Lophotrochozoa</taxon>
        <taxon>Mollusca</taxon>
        <taxon>Gastropoda</taxon>
        <taxon>Caenogastropoda</taxon>
        <taxon>Sorbeoconcha</taxon>
        <taxon>Cerithioidea</taxon>
        <taxon>Batillariidae</taxon>
        <taxon>Batillaria</taxon>
    </lineage>
</organism>
<gene>
    <name evidence="2" type="ORF">BaRGS_00035541</name>
</gene>